<dbReference type="Proteomes" id="UP001193734">
    <property type="component" value="Unassembled WGS sequence"/>
</dbReference>
<evidence type="ECO:0000313" key="8">
    <source>
        <dbReference type="Proteomes" id="UP001193734"/>
    </source>
</evidence>
<proteinExistence type="predicted"/>
<dbReference type="GeneID" id="82156396"/>
<keyword evidence="3 5" id="KW-1133">Transmembrane helix</keyword>
<dbReference type="PANTHER" id="PTHR33507">
    <property type="entry name" value="INNER MEMBRANE PROTEIN YBBJ"/>
    <property type="match status" value="1"/>
</dbReference>
<protein>
    <submittedName>
        <fullName evidence="7">NfeD family protein</fullName>
    </submittedName>
</protein>
<feature type="transmembrane region" description="Helical" evidence="5">
    <location>
        <begin position="12"/>
        <end position="45"/>
    </location>
</feature>
<dbReference type="InterPro" id="IPR052165">
    <property type="entry name" value="Membrane_assoc_protease"/>
</dbReference>
<keyword evidence="2 5" id="KW-0812">Transmembrane</keyword>
<dbReference type="InterPro" id="IPR012340">
    <property type="entry name" value="NA-bd_OB-fold"/>
</dbReference>
<dbReference type="RefSeq" id="WP_172173879.1">
    <property type="nucleotide sequence ID" value="NZ_CASGIA010000003.1"/>
</dbReference>
<evidence type="ECO:0000256" key="5">
    <source>
        <dbReference type="SAM" id="Phobius"/>
    </source>
</evidence>
<keyword evidence="8" id="KW-1185">Reference proteome</keyword>
<evidence type="ECO:0000313" key="7">
    <source>
        <dbReference type="EMBL" id="NPE12983.1"/>
    </source>
</evidence>
<comment type="subcellular location">
    <subcellularLocation>
        <location evidence="1">Membrane</location>
        <topology evidence="1">Multi-pass membrane protein</topology>
    </subcellularLocation>
</comment>
<dbReference type="Gene3D" id="2.40.50.140">
    <property type="entry name" value="Nucleic acid-binding proteins"/>
    <property type="match status" value="1"/>
</dbReference>
<keyword evidence="4 5" id="KW-0472">Membrane</keyword>
<evidence type="ECO:0000256" key="1">
    <source>
        <dbReference type="ARBA" id="ARBA00004141"/>
    </source>
</evidence>
<evidence type="ECO:0000256" key="2">
    <source>
        <dbReference type="ARBA" id="ARBA00022692"/>
    </source>
</evidence>
<dbReference type="PANTHER" id="PTHR33507:SF3">
    <property type="entry name" value="INNER MEMBRANE PROTEIN YBBJ"/>
    <property type="match status" value="1"/>
</dbReference>
<dbReference type="SUPFAM" id="SSF141322">
    <property type="entry name" value="NfeD domain-like"/>
    <property type="match status" value="1"/>
</dbReference>
<accession>A0ABX2ASP9</accession>
<comment type="caution">
    <text evidence="7">The sequence shown here is derived from an EMBL/GenBank/DDBJ whole genome shotgun (WGS) entry which is preliminary data.</text>
</comment>
<evidence type="ECO:0000256" key="3">
    <source>
        <dbReference type="ARBA" id="ARBA00022989"/>
    </source>
</evidence>
<evidence type="ECO:0000256" key="4">
    <source>
        <dbReference type="ARBA" id="ARBA00023136"/>
    </source>
</evidence>
<dbReference type="EMBL" id="JABKKE010000001">
    <property type="protein sequence ID" value="NPE12983.1"/>
    <property type="molecule type" value="Genomic_DNA"/>
</dbReference>
<evidence type="ECO:0000259" key="6">
    <source>
        <dbReference type="Pfam" id="PF01957"/>
    </source>
</evidence>
<name>A0ABX2ASP9_9BACT</name>
<gene>
    <name evidence="7" type="ORF">HPS55_01330</name>
</gene>
<dbReference type="Pfam" id="PF01957">
    <property type="entry name" value="NfeD"/>
    <property type="match status" value="1"/>
</dbReference>
<feature type="domain" description="NfeD-like C-terminal" evidence="6">
    <location>
        <begin position="88"/>
        <end position="145"/>
    </location>
</feature>
<sequence>MIDYLSDNLWQIWAVMAVLCLIVELSTGGFFIICFAVGSLAAMVASFLGGLYLQLGVFVAFSAISIFLVRPFALRYLHREESHRKSNADALIGAVGTVSSRIEAGGYGRVAIGGDDWKAESEGSVSIPVGTRVRVVGRESVIIKVIIDV</sequence>
<dbReference type="InterPro" id="IPR002810">
    <property type="entry name" value="NfeD-like_C"/>
</dbReference>
<feature type="transmembrane region" description="Helical" evidence="5">
    <location>
        <begin position="51"/>
        <end position="69"/>
    </location>
</feature>
<reference evidence="7 8" key="1">
    <citation type="submission" date="2020-05" db="EMBL/GenBank/DDBJ databases">
        <title>Distinct polysaccharide utilization as determinants for interspecies competition between intestinal Prevotella spp.</title>
        <authorList>
            <person name="Galvez E.J.C."/>
            <person name="Iljazovic A."/>
            <person name="Strowig T."/>
        </authorList>
    </citation>
    <scope>NUCLEOTIDE SEQUENCE [LARGE SCALE GENOMIC DNA]</scope>
    <source>
        <strain evidence="7 8">PROD</strain>
    </source>
</reference>
<organism evidence="7 8">
    <name type="scientific">Xylanibacter rodentium</name>
    <dbReference type="NCBI Taxonomy" id="2736289"/>
    <lineage>
        <taxon>Bacteria</taxon>
        <taxon>Pseudomonadati</taxon>
        <taxon>Bacteroidota</taxon>
        <taxon>Bacteroidia</taxon>
        <taxon>Bacteroidales</taxon>
        <taxon>Prevotellaceae</taxon>
        <taxon>Xylanibacter</taxon>
    </lineage>
</organism>